<evidence type="ECO:0000256" key="1">
    <source>
        <dbReference type="ARBA" id="ARBA00006623"/>
    </source>
</evidence>
<dbReference type="PANTHER" id="PTHR12925:SF0">
    <property type="entry name" value="PROTEIN HIKESHI"/>
    <property type="match status" value="1"/>
</dbReference>
<dbReference type="GO" id="GO:0030544">
    <property type="term" value="F:Hsp70 protein binding"/>
    <property type="evidence" value="ECO:0007669"/>
    <property type="project" value="TreeGrafter"/>
</dbReference>
<dbReference type="KEGG" id="epa:110250427"/>
<evidence type="ECO:0000259" key="2">
    <source>
        <dbReference type="Pfam" id="PF05603"/>
    </source>
</evidence>
<dbReference type="Pfam" id="PF21057">
    <property type="entry name" value="Hikeshi-like_C"/>
    <property type="match status" value="1"/>
</dbReference>
<dbReference type="RefSeq" id="XP_020912685.1">
    <property type="nucleotide sequence ID" value="XM_021057026.2"/>
</dbReference>
<dbReference type="InterPro" id="IPR031318">
    <property type="entry name" value="OPI10"/>
</dbReference>
<comment type="similarity">
    <text evidence="1">Belongs to the OPI10 family.</text>
</comment>
<dbReference type="EnsemblMetazoa" id="XM_021057026.2">
    <property type="protein sequence ID" value="XP_020912685.1"/>
    <property type="gene ID" value="LOC110250427"/>
</dbReference>
<dbReference type="OrthoDB" id="10248398at2759"/>
<dbReference type="OMA" id="WWAKFER"/>
<dbReference type="AlphaFoldDB" id="A0A913Y0G1"/>
<keyword evidence="5" id="KW-1185">Reference proteome</keyword>
<evidence type="ECO:0008006" key="6">
    <source>
        <dbReference type="Google" id="ProtNLM"/>
    </source>
</evidence>
<dbReference type="Pfam" id="PF05603">
    <property type="entry name" value="Hikeshi-like_N"/>
    <property type="match status" value="1"/>
</dbReference>
<feature type="domain" description="Hikeshi-like N-terminal" evidence="2">
    <location>
        <begin position="9"/>
        <end position="131"/>
    </location>
</feature>
<dbReference type="GeneID" id="110250427"/>
<reference evidence="4" key="1">
    <citation type="submission" date="2022-11" db="UniProtKB">
        <authorList>
            <consortium name="EnsemblMetazoa"/>
        </authorList>
    </citation>
    <scope>IDENTIFICATION</scope>
</reference>
<dbReference type="Proteomes" id="UP000887567">
    <property type="component" value="Unplaced"/>
</dbReference>
<accession>A0A913Y0G1</accession>
<proteinExistence type="inferred from homology"/>
<dbReference type="InterPro" id="IPR048364">
    <property type="entry name" value="Hikeshi-like_C"/>
</dbReference>
<evidence type="ECO:0000313" key="4">
    <source>
        <dbReference type="EnsemblMetazoa" id="XP_020912685.1"/>
    </source>
</evidence>
<protein>
    <recommendedName>
        <fullName evidence="6">Hikeshi-like domain-containing protein</fullName>
    </recommendedName>
</protein>
<dbReference type="PANTHER" id="PTHR12925">
    <property type="entry name" value="HIKESHI FAMILY MEMBER"/>
    <property type="match status" value="1"/>
</dbReference>
<dbReference type="GO" id="GO:0005634">
    <property type="term" value="C:nucleus"/>
    <property type="evidence" value="ECO:0007669"/>
    <property type="project" value="TreeGrafter"/>
</dbReference>
<evidence type="ECO:0000259" key="3">
    <source>
        <dbReference type="Pfam" id="PF21057"/>
    </source>
</evidence>
<dbReference type="GO" id="GO:0006606">
    <property type="term" value="P:protein import into nucleus"/>
    <property type="evidence" value="ECO:0007669"/>
    <property type="project" value="TreeGrafter"/>
</dbReference>
<dbReference type="InterPro" id="IPR008493">
    <property type="entry name" value="Hikeshi-like_N"/>
</dbReference>
<feature type="domain" description="Hikeshi-like C-terminal" evidence="3">
    <location>
        <begin position="139"/>
        <end position="199"/>
    </location>
</feature>
<organism evidence="4 5">
    <name type="scientific">Exaiptasia diaphana</name>
    <name type="common">Tropical sea anemone</name>
    <name type="synonym">Aiptasia pulchella</name>
    <dbReference type="NCBI Taxonomy" id="2652724"/>
    <lineage>
        <taxon>Eukaryota</taxon>
        <taxon>Metazoa</taxon>
        <taxon>Cnidaria</taxon>
        <taxon>Anthozoa</taxon>
        <taxon>Hexacorallia</taxon>
        <taxon>Actiniaria</taxon>
        <taxon>Aiptasiidae</taxon>
        <taxon>Exaiptasia</taxon>
    </lineage>
</organism>
<name>A0A913Y0G1_EXADI</name>
<sequence length="199" mass="21986">MASMFGCLVSGRLVQTDAQQVGPSQVVFNIADIENVHHLVVFLTGSIPFPDGMGGSVYLGYPSSQGPQWQLLGFISNTKPSAIFKIDKAKPEDVVSNPFSFQVSQQDHTAAQIGISIEPLVQLAQQTPIANSTPSTLNSFVQYTQKMLENFVNFSMSFAVTQAEMTPNPQETFVPMSTVQKWYANFERKLTADPNFWKK</sequence>
<evidence type="ECO:0000313" key="5">
    <source>
        <dbReference type="Proteomes" id="UP000887567"/>
    </source>
</evidence>
<dbReference type="GO" id="GO:0061608">
    <property type="term" value="F:nuclear import signal receptor activity"/>
    <property type="evidence" value="ECO:0007669"/>
    <property type="project" value="TreeGrafter"/>
</dbReference>
<dbReference type="GO" id="GO:0005829">
    <property type="term" value="C:cytosol"/>
    <property type="evidence" value="ECO:0007669"/>
    <property type="project" value="TreeGrafter"/>
</dbReference>